<proteinExistence type="inferred from homology"/>
<protein>
    <recommendedName>
        <fullName evidence="6">Large ribosomal subunit protein uL6</fullName>
    </recommendedName>
</protein>
<feature type="domain" description="Large ribosomal subunit protein uL6 alpha-beta" evidence="9">
    <location>
        <begin position="95"/>
        <end position="172"/>
    </location>
</feature>
<accession>A0A948TBB7</accession>
<dbReference type="FunFam" id="3.90.930.12:FF:000002">
    <property type="entry name" value="50S ribosomal protein L6"/>
    <property type="match status" value="1"/>
</dbReference>
<evidence type="ECO:0000313" key="11">
    <source>
        <dbReference type="Proteomes" id="UP000783796"/>
    </source>
</evidence>
<evidence type="ECO:0000256" key="2">
    <source>
        <dbReference type="ARBA" id="ARBA00022884"/>
    </source>
</evidence>
<dbReference type="SUPFAM" id="SSF56053">
    <property type="entry name" value="Ribosomal protein L6"/>
    <property type="match status" value="2"/>
</dbReference>
<dbReference type="HAMAP" id="MF_01365_B">
    <property type="entry name" value="Ribosomal_uL6_B"/>
    <property type="match status" value="1"/>
</dbReference>
<dbReference type="GO" id="GO:0022625">
    <property type="term" value="C:cytosolic large ribosomal subunit"/>
    <property type="evidence" value="ECO:0007669"/>
    <property type="project" value="UniProtKB-UniRule"/>
</dbReference>
<sequence length="189" mass="20836">MSRIGKLPITIPSGVTVTLKENVVNVKGPKGELSQFVDPSINVEIADGHVVLTENENALQDNPKQRHAFHGLYRALINNMVVGVSQGYKKELELVGVGYRASNNGNIIDFALGYTHNIFLQLPPEVKVETKSERNKNPLVILESCDKQLLGQVCSKIRSFRKPEPYKGKGIKFVGEEIRRKSGKSAGAK</sequence>
<dbReference type="Gene3D" id="3.90.930.12">
    <property type="entry name" value="Ribosomal protein L6, alpha-beta domain"/>
    <property type="match status" value="2"/>
</dbReference>
<comment type="caution">
    <text evidence="10">The sequence shown here is derived from an EMBL/GenBank/DDBJ whole genome shotgun (WGS) entry which is preliminary data.</text>
</comment>
<dbReference type="InterPro" id="IPR019906">
    <property type="entry name" value="Ribosomal_uL6_bac-type"/>
</dbReference>
<comment type="function">
    <text evidence="5">Component of the mitochondrial ribosome (mitoribosome), a dedicated translation machinery responsible for the synthesis of mitochondrial genome-encoded proteins, including at least some of the essential transmembrane subunits of the mitochondrial respiratory chain. The mitoribosomes are attached to the mitochondrial inner membrane and translation products are cotranslationally integrated into the membrane.</text>
</comment>
<dbReference type="PROSITE" id="PS00525">
    <property type="entry name" value="RIBOSOMAL_L6_1"/>
    <property type="match status" value="1"/>
</dbReference>
<keyword evidence="1 6" id="KW-0699">rRNA-binding</keyword>
<organism evidence="10 11">
    <name type="scientific">Candidatus Phocaeicola faecigallinarum</name>
    <dbReference type="NCBI Taxonomy" id="2838732"/>
    <lineage>
        <taxon>Bacteria</taxon>
        <taxon>Pseudomonadati</taxon>
        <taxon>Bacteroidota</taxon>
        <taxon>Bacteroidia</taxon>
        <taxon>Bacteroidales</taxon>
        <taxon>Bacteroidaceae</taxon>
        <taxon>Phocaeicola</taxon>
    </lineage>
</organism>
<comment type="function">
    <text evidence="6 8">This protein binds to the 23S rRNA, and is important in its secondary structure. It is located near the subunit interface in the base of the L7/L12 stalk, and near the tRNA binding site of the peptidyltransferase center.</text>
</comment>
<dbReference type="InterPro" id="IPR036789">
    <property type="entry name" value="Ribosomal_uL6-like_a/b-dom_sf"/>
</dbReference>
<comment type="subunit">
    <text evidence="6">Part of the 50S ribosomal subunit.</text>
</comment>
<gene>
    <name evidence="6 10" type="primary">rplF</name>
    <name evidence="10" type="ORF">H9777_05240</name>
</gene>
<evidence type="ECO:0000256" key="6">
    <source>
        <dbReference type="HAMAP-Rule" id="MF_01365"/>
    </source>
</evidence>
<dbReference type="EMBL" id="JAHLFW010000047">
    <property type="protein sequence ID" value="MBU3837716.1"/>
    <property type="molecule type" value="Genomic_DNA"/>
</dbReference>
<dbReference type="InterPro" id="IPR002358">
    <property type="entry name" value="Ribosomal_uL6_CS"/>
</dbReference>
<keyword evidence="2 6" id="KW-0694">RNA-binding</keyword>
<evidence type="ECO:0000256" key="8">
    <source>
        <dbReference type="RuleBase" id="RU003870"/>
    </source>
</evidence>
<dbReference type="InterPro" id="IPR000702">
    <property type="entry name" value="Ribosomal_uL6-like"/>
</dbReference>
<feature type="domain" description="Large ribosomal subunit protein uL6 alpha-beta" evidence="9">
    <location>
        <begin position="11"/>
        <end position="87"/>
    </location>
</feature>
<evidence type="ECO:0000256" key="5">
    <source>
        <dbReference type="ARBA" id="ARBA00037226"/>
    </source>
</evidence>
<dbReference type="GO" id="GO:0003735">
    <property type="term" value="F:structural constituent of ribosome"/>
    <property type="evidence" value="ECO:0007669"/>
    <property type="project" value="UniProtKB-UniRule"/>
</dbReference>
<dbReference type="InterPro" id="IPR020040">
    <property type="entry name" value="Ribosomal_uL6_a/b-dom"/>
</dbReference>
<evidence type="ECO:0000256" key="7">
    <source>
        <dbReference type="RuleBase" id="RU003869"/>
    </source>
</evidence>
<dbReference type="NCBIfam" id="TIGR03654">
    <property type="entry name" value="L6_bact"/>
    <property type="match status" value="1"/>
</dbReference>
<evidence type="ECO:0000259" key="9">
    <source>
        <dbReference type="Pfam" id="PF00347"/>
    </source>
</evidence>
<evidence type="ECO:0000256" key="1">
    <source>
        <dbReference type="ARBA" id="ARBA00022730"/>
    </source>
</evidence>
<evidence type="ECO:0000313" key="10">
    <source>
        <dbReference type="EMBL" id="MBU3837716.1"/>
    </source>
</evidence>
<evidence type="ECO:0000256" key="3">
    <source>
        <dbReference type="ARBA" id="ARBA00022980"/>
    </source>
</evidence>
<reference evidence="10" key="1">
    <citation type="journal article" date="2021" name="PeerJ">
        <title>Extensive microbial diversity within the chicken gut microbiome revealed by metagenomics and culture.</title>
        <authorList>
            <person name="Gilroy R."/>
            <person name="Ravi A."/>
            <person name="Getino M."/>
            <person name="Pursley I."/>
            <person name="Horton D.L."/>
            <person name="Alikhan N.F."/>
            <person name="Baker D."/>
            <person name="Gharbi K."/>
            <person name="Hall N."/>
            <person name="Watson M."/>
            <person name="Adriaenssens E.M."/>
            <person name="Foster-Nyarko E."/>
            <person name="Jarju S."/>
            <person name="Secka A."/>
            <person name="Antonio M."/>
            <person name="Oren A."/>
            <person name="Chaudhuri R.R."/>
            <person name="La Ragione R."/>
            <person name="Hildebrand F."/>
            <person name="Pallen M.J."/>
        </authorList>
    </citation>
    <scope>NUCLEOTIDE SEQUENCE</scope>
    <source>
        <strain evidence="10">G4-2901</strain>
    </source>
</reference>
<dbReference type="Proteomes" id="UP000783796">
    <property type="component" value="Unassembled WGS sequence"/>
</dbReference>
<dbReference type="PANTHER" id="PTHR11655:SF14">
    <property type="entry name" value="LARGE RIBOSOMAL SUBUNIT PROTEIN UL6M"/>
    <property type="match status" value="1"/>
</dbReference>
<evidence type="ECO:0000256" key="4">
    <source>
        <dbReference type="ARBA" id="ARBA00023274"/>
    </source>
</evidence>
<dbReference type="FunFam" id="3.90.930.12:FF:000006">
    <property type="entry name" value="50S ribosomal protein L6"/>
    <property type="match status" value="1"/>
</dbReference>
<dbReference type="Pfam" id="PF00347">
    <property type="entry name" value="Ribosomal_L6"/>
    <property type="match status" value="2"/>
</dbReference>
<dbReference type="GO" id="GO:0002181">
    <property type="term" value="P:cytoplasmic translation"/>
    <property type="evidence" value="ECO:0007669"/>
    <property type="project" value="TreeGrafter"/>
</dbReference>
<comment type="similarity">
    <text evidence="6 7">Belongs to the universal ribosomal protein uL6 family.</text>
</comment>
<dbReference type="PIRSF" id="PIRSF002162">
    <property type="entry name" value="Ribosomal_L6"/>
    <property type="match status" value="1"/>
</dbReference>
<keyword evidence="4 6" id="KW-0687">Ribonucleoprotein</keyword>
<dbReference type="AlphaFoldDB" id="A0A948TBB7"/>
<dbReference type="PANTHER" id="PTHR11655">
    <property type="entry name" value="60S/50S RIBOSOMAL PROTEIN L6/L9"/>
    <property type="match status" value="1"/>
</dbReference>
<dbReference type="PRINTS" id="PR00059">
    <property type="entry name" value="RIBOSOMALL6"/>
</dbReference>
<name>A0A948TBB7_9BACT</name>
<reference evidence="10" key="2">
    <citation type="submission" date="2021-04" db="EMBL/GenBank/DDBJ databases">
        <authorList>
            <person name="Gilroy R."/>
        </authorList>
    </citation>
    <scope>NUCLEOTIDE SEQUENCE</scope>
    <source>
        <strain evidence="10">G4-2901</strain>
    </source>
</reference>
<keyword evidence="3 6" id="KW-0689">Ribosomal protein</keyword>
<dbReference type="GO" id="GO:0019843">
    <property type="term" value="F:rRNA binding"/>
    <property type="evidence" value="ECO:0007669"/>
    <property type="project" value="UniProtKB-UniRule"/>
</dbReference>